<dbReference type="STRING" id="624147.SAMN04487970_102069"/>
<sequence length="131" mass="14129">MKKRWLHVTLATAMMLSPFLAWSSGKVQAAERSMDTWSSSPPFSMPSSPATQPVNVVYGKLWVKYKGQAGSEGSAGLLAAADSDSFVEMPLAAGENVLSAVERYKRDPAVAAAEPEYLMQYADPAVMEAVR</sequence>
<organism evidence="2 3">
    <name type="scientific">Paenibacillus tianmuensis</name>
    <dbReference type="NCBI Taxonomy" id="624147"/>
    <lineage>
        <taxon>Bacteria</taxon>
        <taxon>Bacillati</taxon>
        <taxon>Bacillota</taxon>
        <taxon>Bacilli</taxon>
        <taxon>Bacillales</taxon>
        <taxon>Paenibacillaceae</taxon>
        <taxon>Paenibacillus</taxon>
    </lineage>
</organism>
<dbReference type="AlphaFoldDB" id="A0A1G4RXA3"/>
<feature type="signal peptide" evidence="1">
    <location>
        <begin position="1"/>
        <end position="29"/>
    </location>
</feature>
<evidence type="ECO:0000256" key="1">
    <source>
        <dbReference type="SAM" id="SignalP"/>
    </source>
</evidence>
<feature type="chain" id="PRO_5011734785" evidence="1">
    <location>
        <begin position="30"/>
        <end position="131"/>
    </location>
</feature>
<proteinExistence type="predicted"/>
<evidence type="ECO:0000313" key="3">
    <source>
        <dbReference type="Proteomes" id="UP000198601"/>
    </source>
</evidence>
<keyword evidence="3" id="KW-1185">Reference proteome</keyword>
<dbReference type="Proteomes" id="UP000198601">
    <property type="component" value="Unassembled WGS sequence"/>
</dbReference>
<name>A0A1G4RXA3_9BACL</name>
<protein>
    <submittedName>
        <fullName evidence="2">Uncharacterized protein</fullName>
    </submittedName>
</protein>
<dbReference type="RefSeq" id="WP_090673033.1">
    <property type="nucleotide sequence ID" value="NZ_FMTT01000020.1"/>
</dbReference>
<accession>A0A1G4RXA3</accession>
<evidence type="ECO:0000313" key="2">
    <source>
        <dbReference type="EMBL" id="SCW61386.1"/>
    </source>
</evidence>
<reference evidence="3" key="1">
    <citation type="submission" date="2016-10" db="EMBL/GenBank/DDBJ databases">
        <authorList>
            <person name="Varghese N."/>
            <person name="Submissions S."/>
        </authorList>
    </citation>
    <scope>NUCLEOTIDE SEQUENCE [LARGE SCALE GENOMIC DNA]</scope>
    <source>
        <strain evidence="3">CGMCC 1.8946</strain>
    </source>
</reference>
<dbReference type="EMBL" id="FMTT01000020">
    <property type="protein sequence ID" value="SCW61386.1"/>
    <property type="molecule type" value="Genomic_DNA"/>
</dbReference>
<keyword evidence="1" id="KW-0732">Signal</keyword>
<gene>
    <name evidence="2" type="ORF">SAMN04487970_102069</name>
</gene>